<feature type="transmembrane region" description="Helical" evidence="6">
    <location>
        <begin position="56"/>
        <end position="82"/>
    </location>
</feature>
<feature type="domain" description="GtrA/DPMS transmembrane" evidence="7">
    <location>
        <begin position="59"/>
        <end position="181"/>
    </location>
</feature>
<evidence type="ECO:0000313" key="8">
    <source>
        <dbReference type="EMBL" id="GHO91730.1"/>
    </source>
</evidence>
<evidence type="ECO:0000256" key="3">
    <source>
        <dbReference type="ARBA" id="ARBA00022692"/>
    </source>
</evidence>
<comment type="similarity">
    <text evidence="2">Belongs to the GtrA family.</text>
</comment>
<organism evidence="8 9">
    <name type="scientific">Reticulibacter mediterranei</name>
    <dbReference type="NCBI Taxonomy" id="2778369"/>
    <lineage>
        <taxon>Bacteria</taxon>
        <taxon>Bacillati</taxon>
        <taxon>Chloroflexota</taxon>
        <taxon>Ktedonobacteria</taxon>
        <taxon>Ktedonobacterales</taxon>
        <taxon>Reticulibacteraceae</taxon>
        <taxon>Reticulibacter</taxon>
    </lineage>
</organism>
<dbReference type="RefSeq" id="WP_220202606.1">
    <property type="nucleotide sequence ID" value="NZ_BNJK01000001.1"/>
</dbReference>
<name>A0A8J3IFX2_9CHLR</name>
<reference evidence="8" key="1">
    <citation type="submission" date="2020-10" db="EMBL/GenBank/DDBJ databases">
        <title>Taxonomic study of unclassified bacteria belonging to the class Ktedonobacteria.</title>
        <authorList>
            <person name="Yabe S."/>
            <person name="Wang C.M."/>
            <person name="Zheng Y."/>
            <person name="Sakai Y."/>
            <person name="Cavaletti L."/>
            <person name="Monciardini P."/>
            <person name="Donadio S."/>
        </authorList>
    </citation>
    <scope>NUCLEOTIDE SEQUENCE</scope>
    <source>
        <strain evidence="8">ID150040</strain>
    </source>
</reference>
<keyword evidence="4 6" id="KW-1133">Transmembrane helix</keyword>
<sequence>MSECNLEEVSVASAMQGEQVPSRLPSYRPYRWAFANQVLDVVDTITGGRAGVCQRFVTYVIIGGFAALVNLAVFYLVFYYIKLPISDVVHNVIASVLAAEISIMANFIPNDFVTFRHLPGRARSWKARCLRFHITSIGGSVLTFLIQFGLTHLGHVPAIVAEAAALILVLLYNFSFHHIFTYRHVGLKPANS</sequence>
<evidence type="ECO:0000256" key="5">
    <source>
        <dbReference type="ARBA" id="ARBA00023136"/>
    </source>
</evidence>
<dbReference type="InterPro" id="IPR051401">
    <property type="entry name" value="GtrA_CellWall_Glycosyl"/>
</dbReference>
<evidence type="ECO:0000256" key="1">
    <source>
        <dbReference type="ARBA" id="ARBA00004141"/>
    </source>
</evidence>
<comment type="caution">
    <text evidence="8">The sequence shown here is derived from an EMBL/GenBank/DDBJ whole genome shotgun (WGS) entry which is preliminary data.</text>
</comment>
<keyword evidence="5 6" id="KW-0472">Membrane</keyword>
<proteinExistence type="inferred from homology"/>
<feature type="transmembrane region" description="Helical" evidence="6">
    <location>
        <begin position="88"/>
        <end position="108"/>
    </location>
</feature>
<evidence type="ECO:0000256" key="6">
    <source>
        <dbReference type="SAM" id="Phobius"/>
    </source>
</evidence>
<protein>
    <recommendedName>
        <fullName evidence="7">GtrA/DPMS transmembrane domain-containing protein</fullName>
    </recommendedName>
</protein>
<dbReference type="AlphaFoldDB" id="A0A8J3IFX2"/>
<accession>A0A8J3IFX2</accession>
<comment type="subcellular location">
    <subcellularLocation>
        <location evidence="1">Membrane</location>
        <topology evidence="1">Multi-pass membrane protein</topology>
    </subcellularLocation>
</comment>
<dbReference type="EMBL" id="BNJK01000001">
    <property type="protein sequence ID" value="GHO91730.1"/>
    <property type="molecule type" value="Genomic_DNA"/>
</dbReference>
<dbReference type="PANTHER" id="PTHR38459">
    <property type="entry name" value="PROPHAGE BACTOPRENOL-LINKED GLUCOSE TRANSLOCASE HOMOLOG"/>
    <property type="match status" value="1"/>
</dbReference>
<dbReference type="InterPro" id="IPR007267">
    <property type="entry name" value="GtrA_DPMS_TM"/>
</dbReference>
<feature type="transmembrane region" description="Helical" evidence="6">
    <location>
        <begin position="129"/>
        <end position="150"/>
    </location>
</feature>
<feature type="transmembrane region" description="Helical" evidence="6">
    <location>
        <begin position="156"/>
        <end position="174"/>
    </location>
</feature>
<dbReference type="Proteomes" id="UP000597444">
    <property type="component" value="Unassembled WGS sequence"/>
</dbReference>
<keyword evidence="3 6" id="KW-0812">Transmembrane</keyword>
<dbReference type="GO" id="GO:0005886">
    <property type="term" value="C:plasma membrane"/>
    <property type="evidence" value="ECO:0007669"/>
    <property type="project" value="TreeGrafter"/>
</dbReference>
<evidence type="ECO:0000256" key="4">
    <source>
        <dbReference type="ARBA" id="ARBA00022989"/>
    </source>
</evidence>
<evidence type="ECO:0000259" key="7">
    <source>
        <dbReference type="Pfam" id="PF04138"/>
    </source>
</evidence>
<gene>
    <name evidence="8" type="ORF">KSF_017780</name>
</gene>
<dbReference type="PANTHER" id="PTHR38459:SF1">
    <property type="entry name" value="PROPHAGE BACTOPRENOL-LINKED GLUCOSE TRANSLOCASE HOMOLOG"/>
    <property type="match status" value="1"/>
</dbReference>
<evidence type="ECO:0000256" key="2">
    <source>
        <dbReference type="ARBA" id="ARBA00009399"/>
    </source>
</evidence>
<keyword evidence="9" id="KW-1185">Reference proteome</keyword>
<dbReference type="GO" id="GO:0000271">
    <property type="term" value="P:polysaccharide biosynthetic process"/>
    <property type="evidence" value="ECO:0007669"/>
    <property type="project" value="InterPro"/>
</dbReference>
<dbReference type="Pfam" id="PF04138">
    <property type="entry name" value="GtrA_DPMS_TM"/>
    <property type="match status" value="1"/>
</dbReference>
<evidence type="ECO:0000313" key="9">
    <source>
        <dbReference type="Proteomes" id="UP000597444"/>
    </source>
</evidence>